<organism evidence="1 2">
    <name type="scientific">Nosema granulosis</name>
    <dbReference type="NCBI Taxonomy" id="83296"/>
    <lineage>
        <taxon>Eukaryota</taxon>
        <taxon>Fungi</taxon>
        <taxon>Fungi incertae sedis</taxon>
        <taxon>Microsporidia</taxon>
        <taxon>Nosematidae</taxon>
        <taxon>Nosema</taxon>
    </lineage>
</organism>
<dbReference type="AlphaFoldDB" id="A0A9P6L046"/>
<reference evidence="1 2" key="1">
    <citation type="journal article" date="2020" name="Genome Biol. Evol.">
        <title>Comparative genomics of strictly vertically transmitted, feminizing microsporidia endosymbionts of amphipod crustaceans.</title>
        <authorList>
            <person name="Cormier A."/>
            <person name="Chebbi M.A."/>
            <person name="Giraud I."/>
            <person name="Wattier R."/>
            <person name="Teixeira M."/>
            <person name="Gilbert C."/>
            <person name="Rigaud T."/>
            <person name="Cordaux R."/>
        </authorList>
    </citation>
    <scope>NUCLEOTIDE SEQUENCE [LARGE SCALE GENOMIC DNA]</scope>
    <source>
        <strain evidence="1 2">Ou3-Ou53</strain>
    </source>
</reference>
<proteinExistence type="predicted"/>
<evidence type="ECO:0000313" key="2">
    <source>
        <dbReference type="Proteomes" id="UP000740883"/>
    </source>
</evidence>
<comment type="caution">
    <text evidence="1">The sequence shown here is derived from an EMBL/GenBank/DDBJ whole genome shotgun (WGS) entry which is preliminary data.</text>
</comment>
<dbReference type="EMBL" id="SBJO01000016">
    <property type="protein sequence ID" value="KAF9764557.1"/>
    <property type="molecule type" value="Genomic_DNA"/>
</dbReference>
<dbReference type="Proteomes" id="UP000740883">
    <property type="component" value="Unassembled WGS sequence"/>
</dbReference>
<keyword evidence="2" id="KW-1185">Reference proteome</keyword>
<gene>
    <name evidence="1" type="ORF">NGRA_0461</name>
</gene>
<accession>A0A9P6L046</accession>
<sequence length="103" mass="12205">MIRKYKFISHIKIKHRLRRCAEIKSIVECELCGDIFTIKMFKAHPCLKNPKKMRTGLSEQEEMVFEDPVKLSNLLNLKPVVNFISKNPNIFSKQFKGKKRIKR</sequence>
<dbReference type="OrthoDB" id="2194244at2759"/>
<protein>
    <submittedName>
        <fullName evidence="1">Uncharacterized protein</fullName>
    </submittedName>
</protein>
<evidence type="ECO:0000313" key="1">
    <source>
        <dbReference type="EMBL" id="KAF9764557.1"/>
    </source>
</evidence>
<name>A0A9P6L046_9MICR</name>